<evidence type="ECO:0000256" key="3">
    <source>
        <dbReference type="ARBA" id="ARBA00022980"/>
    </source>
</evidence>
<dbReference type="InterPro" id="IPR036899">
    <property type="entry name" value="Ribosomal_uL13_sf"/>
</dbReference>
<dbReference type="GO" id="GO:0017148">
    <property type="term" value="P:negative regulation of translation"/>
    <property type="evidence" value="ECO:0007669"/>
    <property type="project" value="TreeGrafter"/>
</dbReference>
<reference evidence="7" key="1">
    <citation type="journal article" date="2020" name="mSystems">
        <title>Genome- and Community-Level Interaction Insights into Carbon Utilization and Element Cycling Functions of Hydrothermarchaeota in Hydrothermal Sediment.</title>
        <authorList>
            <person name="Zhou Z."/>
            <person name="Liu Y."/>
            <person name="Xu W."/>
            <person name="Pan J."/>
            <person name="Luo Z.H."/>
            <person name="Li M."/>
        </authorList>
    </citation>
    <scope>NUCLEOTIDE SEQUENCE [LARGE SCALE GENOMIC DNA]</scope>
    <source>
        <strain evidence="7">SpSt-747</strain>
    </source>
</reference>
<dbReference type="Pfam" id="PF00572">
    <property type="entry name" value="Ribosomal_L13"/>
    <property type="match status" value="1"/>
</dbReference>
<dbReference type="PIRSF" id="PIRSF002181">
    <property type="entry name" value="Ribosomal_L13"/>
    <property type="match status" value="1"/>
</dbReference>
<evidence type="ECO:0000256" key="6">
    <source>
        <dbReference type="HAMAP-Rule" id="MF_01366"/>
    </source>
</evidence>
<evidence type="ECO:0000256" key="2">
    <source>
        <dbReference type="ARBA" id="ARBA00011838"/>
    </source>
</evidence>
<dbReference type="GO" id="GO:0003729">
    <property type="term" value="F:mRNA binding"/>
    <property type="evidence" value="ECO:0007669"/>
    <property type="project" value="TreeGrafter"/>
</dbReference>
<dbReference type="GO" id="GO:0022625">
    <property type="term" value="C:cytosolic large ribosomal subunit"/>
    <property type="evidence" value="ECO:0007669"/>
    <property type="project" value="TreeGrafter"/>
</dbReference>
<dbReference type="FunFam" id="3.90.1180.10:FF:000001">
    <property type="entry name" value="50S ribosomal protein L13"/>
    <property type="match status" value="1"/>
</dbReference>
<dbReference type="GO" id="GO:0006412">
    <property type="term" value="P:translation"/>
    <property type="evidence" value="ECO:0007669"/>
    <property type="project" value="UniProtKB-UniRule"/>
</dbReference>
<dbReference type="PANTHER" id="PTHR11545:SF2">
    <property type="entry name" value="LARGE RIBOSOMAL SUBUNIT PROTEIN UL13M"/>
    <property type="match status" value="1"/>
</dbReference>
<dbReference type="CDD" id="cd00392">
    <property type="entry name" value="Ribosomal_L13"/>
    <property type="match status" value="1"/>
</dbReference>
<name>A0A7V3YFX6_9BACT</name>
<evidence type="ECO:0000256" key="5">
    <source>
        <dbReference type="ARBA" id="ARBA00035201"/>
    </source>
</evidence>
<keyword evidence="4 6" id="KW-0687">Ribonucleoprotein</keyword>
<dbReference type="PANTHER" id="PTHR11545">
    <property type="entry name" value="RIBOSOMAL PROTEIN L13"/>
    <property type="match status" value="1"/>
</dbReference>
<organism evidence="7">
    <name type="scientific">Candidatus Caldatribacterium californiense</name>
    <dbReference type="NCBI Taxonomy" id="1454726"/>
    <lineage>
        <taxon>Bacteria</taxon>
        <taxon>Pseudomonadati</taxon>
        <taxon>Atribacterota</taxon>
        <taxon>Atribacteria</taxon>
        <taxon>Atribacterales</taxon>
        <taxon>Candidatus Caldatribacteriaceae</taxon>
        <taxon>Candidatus Caldatribacterium</taxon>
    </lineage>
</organism>
<dbReference type="InterPro" id="IPR005822">
    <property type="entry name" value="Ribosomal_uL13"/>
</dbReference>
<comment type="caution">
    <text evidence="7">The sequence shown here is derived from an EMBL/GenBank/DDBJ whole genome shotgun (WGS) entry which is preliminary data.</text>
</comment>
<accession>A0A7V3YFX6</accession>
<evidence type="ECO:0000256" key="4">
    <source>
        <dbReference type="ARBA" id="ARBA00023274"/>
    </source>
</evidence>
<sequence length="147" mass="16877">MQERTYVPSLKSIEKKWYVVDAEGQTLGRLASRIATVLMGKHKSIYVPFFDVGDYVIVVNAEKVRVTGKKLDQKLYRRHSGYPGGLKEETLRSLLARRPEEVIRRAVWGMIPHHRLGRRIIRKLKVYRGPSHPHSAQNPIPLPIGSE</sequence>
<dbReference type="SUPFAM" id="SSF52161">
    <property type="entry name" value="Ribosomal protein L13"/>
    <property type="match status" value="1"/>
</dbReference>
<dbReference type="Gene3D" id="3.90.1180.10">
    <property type="entry name" value="Ribosomal protein L13"/>
    <property type="match status" value="1"/>
</dbReference>
<evidence type="ECO:0000256" key="1">
    <source>
        <dbReference type="ARBA" id="ARBA00006227"/>
    </source>
</evidence>
<comment type="similarity">
    <text evidence="1 6">Belongs to the universal ribosomal protein uL13 family.</text>
</comment>
<gene>
    <name evidence="6" type="primary">rplM</name>
    <name evidence="7" type="ORF">ENV30_03545</name>
</gene>
<dbReference type="EMBL" id="DTFV01000053">
    <property type="protein sequence ID" value="HGI30365.1"/>
    <property type="molecule type" value="Genomic_DNA"/>
</dbReference>
<comment type="function">
    <text evidence="6">This protein is one of the early assembly proteins of the 50S ribosomal subunit, although it is not seen to bind rRNA by itself. It is important during the early stages of 50S assembly.</text>
</comment>
<dbReference type="HAMAP" id="MF_01366">
    <property type="entry name" value="Ribosomal_uL13"/>
    <property type="match status" value="1"/>
</dbReference>
<keyword evidence="3 6" id="KW-0689">Ribosomal protein</keyword>
<protein>
    <recommendedName>
        <fullName evidence="5 6">Large ribosomal subunit protein uL13</fullName>
    </recommendedName>
</protein>
<evidence type="ECO:0000313" key="7">
    <source>
        <dbReference type="EMBL" id="HGI30365.1"/>
    </source>
</evidence>
<dbReference type="GO" id="GO:0003735">
    <property type="term" value="F:structural constituent of ribosome"/>
    <property type="evidence" value="ECO:0007669"/>
    <property type="project" value="InterPro"/>
</dbReference>
<dbReference type="AlphaFoldDB" id="A0A7V3YFX6"/>
<dbReference type="InterPro" id="IPR005823">
    <property type="entry name" value="Ribosomal_uL13_bac-type"/>
</dbReference>
<proteinExistence type="inferred from homology"/>
<comment type="subunit">
    <text evidence="2 6">Part of the 50S ribosomal subunit.</text>
</comment>
<dbReference type="NCBIfam" id="TIGR01066">
    <property type="entry name" value="rplM_bact"/>
    <property type="match status" value="1"/>
</dbReference>